<evidence type="ECO:0000313" key="1">
    <source>
        <dbReference type="EMBL" id="GFC73641.1"/>
    </source>
</evidence>
<protein>
    <submittedName>
        <fullName evidence="1">Uncharacterized protein</fullName>
    </submittedName>
</protein>
<name>A0A699QJB0_TANCI</name>
<reference evidence="1" key="1">
    <citation type="journal article" date="2019" name="Sci. Rep.">
        <title>Draft genome of Tanacetum cinerariifolium, the natural source of mosquito coil.</title>
        <authorList>
            <person name="Yamashiro T."/>
            <person name="Shiraishi A."/>
            <person name="Satake H."/>
            <person name="Nakayama K."/>
        </authorList>
    </citation>
    <scope>NUCLEOTIDE SEQUENCE</scope>
</reference>
<accession>A0A699QJB0</accession>
<dbReference type="AlphaFoldDB" id="A0A699QJB0"/>
<sequence>ITTWELIPTEFGLSKMLVITRADCTVKRFSTLMELMYWAGRADLMVLYCLVSDKYKTERAIGIGLGFWMDLRTLIIAREERDASIIWNHQDQWLI</sequence>
<organism evidence="1">
    <name type="scientific">Tanacetum cinerariifolium</name>
    <name type="common">Dalmatian daisy</name>
    <name type="synonym">Chrysanthemum cinerariifolium</name>
    <dbReference type="NCBI Taxonomy" id="118510"/>
    <lineage>
        <taxon>Eukaryota</taxon>
        <taxon>Viridiplantae</taxon>
        <taxon>Streptophyta</taxon>
        <taxon>Embryophyta</taxon>
        <taxon>Tracheophyta</taxon>
        <taxon>Spermatophyta</taxon>
        <taxon>Magnoliopsida</taxon>
        <taxon>eudicotyledons</taxon>
        <taxon>Gunneridae</taxon>
        <taxon>Pentapetalae</taxon>
        <taxon>asterids</taxon>
        <taxon>campanulids</taxon>
        <taxon>Asterales</taxon>
        <taxon>Asteraceae</taxon>
        <taxon>Asteroideae</taxon>
        <taxon>Anthemideae</taxon>
        <taxon>Anthemidinae</taxon>
        <taxon>Tanacetum</taxon>
    </lineage>
</organism>
<gene>
    <name evidence="1" type="ORF">Tci_845611</name>
</gene>
<dbReference type="EMBL" id="BKCJ011043461">
    <property type="protein sequence ID" value="GFC73641.1"/>
    <property type="molecule type" value="Genomic_DNA"/>
</dbReference>
<comment type="caution">
    <text evidence="1">The sequence shown here is derived from an EMBL/GenBank/DDBJ whole genome shotgun (WGS) entry which is preliminary data.</text>
</comment>
<proteinExistence type="predicted"/>
<feature type="non-terminal residue" evidence="1">
    <location>
        <position position="1"/>
    </location>
</feature>